<evidence type="ECO:0000256" key="2">
    <source>
        <dbReference type="ARBA" id="ARBA00006416"/>
    </source>
</evidence>
<keyword evidence="11" id="KW-1185">Reference proteome</keyword>
<gene>
    <name evidence="10" type="ORF">IFR04_005222</name>
</gene>
<evidence type="ECO:0000256" key="4">
    <source>
        <dbReference type="ARBA" id="ARBA00022692"/>
    </source>
</evidence>
<protein>
    <recommendedName>
        <fullName evidence="9">Mitochondrial pyruvate carrier</fullName>
    </recommendedName>
</protein>
<evidence type="ECO:0000256" key="9">
    <source>
        <dbReference type="RuleBase" id="RU363100"/>
    </source>
</evidence>
<reference evidence="10" key="1">
    <citation type="submission" date="2021-02" db="EMBL/GenBank/DDBJ databases">
        <title>Genome sequence Cadophora malorum strain M34.</title>
        <authorList>
            <person name="Stefanovic E."/>
            <person name="Vu D."/>
            <person name="Scully C."/>
            <person name="Dijksterhuis J."/>
            <person name="Roader J."/>
            <person name="Houbraken J."/>
        </authorList>
    </citation>
    <scope>NUCLEOTIDE SEQUENCE</scope>
    <source>
        <strain evidence="10">M34</strain>
    </source>
</reference>
<evidence type="ECO:0000256" key="3">
    <source>
        <dbReference type="ARBA" id="ARBA00022448"/>
    </source>
</evidence>
<evidence type="ECO:0000256" key="1">
    <source>
        <dbReference type="ARBA" id="ARBA00004448"/>
    </source>
</evidence>
<evidence type="ECO:0000256" key="6">
    <source>
        <dbReference type="ARBA" id="ARBA00022989"/>
    </source>
</evidence>
<dbReference type="Pfam" id="PF03650">
    <property type="entry name" value="MPC"/>
    <property type="match status" value="1"/>
</dbReference>
<keyword evidence="5 9" id="KW-0999">Mitochondrion inner membrane</keyword>
<evidence type="ECO:0000256" key="5">
    <source>
        <dbReference type="ARBA" id="ARBA00022792"/>
    </source>
</evidence>
<evidence type="ECO:0000256" key="7">
    <source>
        <dbReference type="ARBA" id="ARBA00023128"/>
    </source>
</evidence>
<name>A0A8H7WB92_9HELO</name>
<accession>A0A8H7WB92</accession>
<evidence type="ECO:0000256" key="8">
    <source>
        <dbReference type="ARBA" id="ARBA00023136"/>
    </source>
</evidence>
<dbReference type="GO" id="GO:0006850">
    <property type="term" value="P:pyruvate import into mitochondria"/>
    <property type="evidence" value="ECO:0007669"/>
    <property type="project" value="InterPro"/>
</dbReference>
<evidence type="ECO:0000313" key="10">
    <source>
        <dbReference type="EMBL" id="KAG4421603.1"/>
    </source>
</evidence>
<comment type="caution">
    <text evidence="10">The sequence shown here is derived from an EMBL/GenBank/DDBJ whole genome shotgun (WGS) entry which is preliminary data.</text>
</comment>
<keyword evidence="3 9" id="KW-0813">Transport</keyword>
<dbReference type="AlphaFoldDB" id="A0A8H7WB92"/>
<evidence type="ECO:0000313" key="11">
    <source>
        <dbReference type="Proteomes" id="UP000664132"/>
    </source>
</evidence>
<proteinExistence type="inferred from homology"/>
<sequence>MPAPSTLMRAARPAFRSQFFNSQTAGAFRSSRNTGFRFGGYGGAGKRWQSTAAPEAAAQSWFRRMWDSPIGLKTVHFWAPVMKVKPPNLCSLSSDDTIPDKLRIMRDLESPLLGIGAPHEHILWPQRINDHDGQKLTYHKWSIVLAGISDMYRPVEKLSLTQNAALTATGLIWTRWCLIIKPRNILLATVNFFLGMVGIIQVTRITLHNYSKGKTAGDQLEEAKESVKESAVGLKEDAVKAVKS</sequence>
<dbReference type="InterPro" id="IPR005336">
    <property type="entry name" value="MPC"/>
</dbReference>
<comment type="function">
    <text evidence="9">Mediates the uptake of pyruvate into mitochondria.</text>
</comment>
<dbReference type="EMBL" id="JAFJYH010000062">
    <property type="protein sequence ID" value="KAG4421603.1"/>
    <property type="molecule type" value="Genomic_DNA"/>
</dbReference>
<comment type="caution">
    <text evidence="9">Lacks conserved residue(s) required for the propagation of feature annotation.</text>
</comment>
<dbReference type="Proteomes" id="UP000664132">
    <property type="component" value="Unassembled WGS sequence"/>
</dbReference>
<dbReference type="GO" id="GO:0005743">
    <property type="term" value="C:mitochondrial inner membrane"/>
    <property type="evidence" value="ECO:0007669"/>
    <property type="project" value="UniProtKB-SubCell"/>
</dbReference>
<keyword evidence="6 9" id="KW-1133">Transmembrane helix</keyword>
<dbReference type="OrthoDB" id="869189at2759"/>
<organism evidence="10 11">
    <name type="scientific">Cadophora malorum</name>
    <dbReference type="NCBI Taxonomy" id="108018"/>
    <lineage>
        <taxon>Eukaryota</taxon>
        <taxon>Fungi</taxon>
        <taxon>Dikarya</taxon>
        <taxon>Ascomycota</taxon>
        <taxon>Pezizomycotina</taxon>
        <taxon>Leotiomycetes</taxon>
        <taxon>Helotiales</taxon>
        <taxon>Ploettnerulaceae</taxon>
        <taxon>Cadophora</taxon>
    </lineage>
</organism>
<keyword evidence="4 9" id="KW-0812">Transmembrane</keyword>
<comment type="subcellular location">
    <subcellularLocation>
        <location evidence="1 9">Mitochondrion inner membrane</location>
        <topology evidence="1 9">Multi-pass membrane protein</topology>
    </subcellularLocation>
</comment>
<keyword evidence="7 9" id="KW-0496">Mitochondrion</keyword>
<feature type="transmembrane region" description="Helical" evidence="9">
    <location>
        <begin position="185"/>
        <end position="207"/>
    </location>
</feature>
<keyword evidence="8 9" id="KW-0472">Membrane</keyword>
<comment type="similarity">
    <text evidence="2 9">Belongs to the mitochondrial pyruvate carrier (MPC) (TC 2.A.105) family.</text>
</comment>